<protein>
    <submittedName>
        <fullName evidence="1">Uncharacterized protein</fullName>
    </submittedName>
</protein>
<sequence length="288" mass="32547">MVTGLELIPLVLEVGPAAFKLIKKLIPQKGTKDVESSANSILAEMKPLTEAMKRVEGTTIRRAEPAGVAGELKQLIRTVEEGSQLVRKRKNQKELEEWIDSFRASLSIAMFRVLMVMAVNVEEIKQQLLPNQSPQMHIHVHFSDEKYRMAYKEFIHCINMFRGPEPPLKGVESVSADKTKIAKPQIPSVPKTTKLVAGSQTRKAVNNPTEPALKKVVFEVLARDDYGKKIVEKAACYVNGVVYAERVVQDNQERDLVIVIATEIFVVQDMINYLQTKLKRKHVYVKEK</sequence>
<organism evidence="1 2">
    <name type="scientific">Bauhinia variegata</name>
    <name type="common">Purple orchid tree</name>
    <name type="synonym">Phanera variegata</name>
    <dbReference type="NCBI Taxonomy" id="167791"/>
    <lineage>
        <taxon>Eukaryota</taxon>
        <taxon>Viridiplantae</taxon>
        <taxon>Streptophyta</taxon>
        <taxon>Embryophyta</taxon>
        <taxon>Tracheophyta</taxon>
        <taxon>Spermatophyta</taxon>
        <taxon>Magnoliopsida</taxon>
        <taxon>eudicotyledons</taxon>
        <taxon>Gunneridae</taxon>
        <taxon>Pentapetalae</taxon>
        <taxon>rosids</taxon>
        <taxon>fabids</taxon>
        <taxon>Fabales</taxon>
        <taxon>Fabaceae</taxon>
        <taxon>Cercidoideae</taxon>
        <taxon>Cercideae</taxon>
        <taxon>Bauhiniinae</taxon>
        <taxon>Bauhinia</taxon>
    </lineage>
</organism>
<dbReference type="EMBL" id="CM039437">
    <property type="protein sequence ID" value="KAI4305524.1"/>
    <property type="molecule type" value="Genomic_DNA"/>
</dbReference>
<evidence type="ECO:0000313" key="1">
    <source>
        <dbReference type="EMBL" id="KAI4305524.1"/>
    </source>
</evidence>
<accession>A0ACB9L746</accession>
<reference evidence="1 2" key="1">
    <citation type="journal article" date="2022" name="DNA Res.">
        <title>Chromosomal-level genome assembly of the orchid tree Bauhinia variegata (Leguminosae; Cercidoideae) supports the allotetraploid origin hypothesis of Bauhinia.</title>
        <authorList>
            <person name="Zhong Y."/>
            <person name="Chen Y."/>
            <person name="Zheng D."/>
            <person name="Pang J."/>
            <person name="Liu Y."/>
            <person name="Luo S."/>
            <person name="Meng S."/>
            <person name="Qian L."/>
            <person name="Wei D."/>
            <person name="Dai S."/>
            <person name="Zhou R."/>
        </authorList>
    </citation>
    <scope>NUCLEOTIDE SEQUENCE [LARGE SCALE GENOMIC DNA]</scope>
    <source>
        <strain evidence="1">BV-YZ2020</strain>
    </source>
</reference>
<proteinExistence type="predicted"/>
<comment type="caution">
    <text evidence="1">The sequence shown here is derived from an EMBL/GenBank/DDBJ whole genome shotgun (WGS) entry which is preliminary data.</text>
</comment>
<name>A0ACB9L746_BAUVA</name>
<gene>
    <name evidence="1" type="ORF">L6164_028887</name>
</gene>
<dbReference type="Proteomes" id="UP000828941">
    <property type="component" value="Chromosome 12"/>
</dbReference>
<keyword evidence="2" id="KW-1185">Reference proteome</keyword>
<evidence type="ECO:0000313" key="2">
    <source>
        <dbReference type="Proteomes" id="UP000828941"/>
    </source>
</evidence>